<name>X1VBF6_9ZZZZ</name>
<comment type="caution">
    <text evidence="5">The sequence shown here is derived from an EMBL/GenBank/DDBJ whole genome shotgun (WGS) entry which is preliminary data.</text>
</comment>
<evidence type="ECO:0000259" key="4">
    <source>
        <dbReference type="Pfam" id="PF02896"/>
    </source>
</evidence>
<dbReference type="InterPro" id="IPR040442">
    <property type="entry name" value="Pyrv_kinase-like_dom_sf"/>
</dbReference>
<sequence length="82" mass="8731">MTGIPITGRLFDERDEAVKRMIAEAIAKAHVAGIPIGICGQAPSNYPDFTEFLVVEGIDSISLNPDSFVRTVRAIAAAENAT</sequence>
<evidence type="ECO:0000313" key="5">
    <source>
        <dbReference type="EMBL" id="GAJ10791.1"/>
    </source>
</evidence>
<proteinExistence type="inferred from homology"/>
<dbReference type="GO" id="GO:0008986">
    <property type="term" value="F:pyruvate, water dikinase activity"/>
    <property type="evidence" value="ECO:0007669"/>
    <property type="project" value="InterPro"/>
</dbReference>
<keyword evidence="3" id="KW-0067">ATP-binding</keyword>
<organism evidence="5">
    <name type="scientific">marine sediment metagenome</name>
    <dbReference type="NCBI Taxonomy" id="412755"/>
    <lineage>
        <taxon>unclassified sequences</taxon>
        <taxon>metagenomes</taxon>
        <taxon>ecological metagenomes</taxon>
    </lineage>
</organism>
<evidence type="ECO:0000256" key="3">
    <source>
        <dbReference type="ARBA" id="ARBA00022840"/>
    </source>
</evidence>
<evidence type="ECO:0000256" key="2">
    <source>
        <dbReference type="ARBA" id="ARBA00022741"/>
    </source>
</evidence>
<protein>
    <recommendedName>
        <fullName evidence="4">PEP-utilising enzyme C-terminal domain-containing protein</fullName>
    </recommendedName>
</protein>
<dbReference type="PANTHER" id="PTHR43030:SF1">
    <property type="entry name" value="PHOSPHOENOLPYRUVATE SYNTHASE"/>
    <property type="match status" value="1"/>
</dbReference>
<feature type="domain" description="PEP-utilising enzyme C-terminal" evidence="4">
    <location>
        <begin position="9"/>
        <end position="77"/>
    </location>
</feature>
<dbReference type="GO" id="GO:0005524">
    <property type="term" value="F:ATP binding"/>
    <property type="evidence" value="ECO:0007669"/>
    <property type="project" value="UniProtKB-KW"/>
</dbReference>
<dbReference type="SUPFAM" id="SSF51621">
    <property type="entry name" value="Phosphoenolpyruvate/pyruvate domain"/>
    <property type="match status" value="1"/>
</dbReference>
<dbReference type="Gene3D" id="3.20.20.60">
    <property type="entry name" value="Phosphoenolpyruvate-binding domains"/>
    <property type="match status" value="1"/>
</dbReference>
<evidence type="ECO:0000256" key="1">
    <source>
        <dbReference type="ARBA" id="ARBA00007837"/>
    </source>
</evidence>
<dbReference type="Pfam" id="PF02896">
    <property type="entry name" value="PEP-utilizers_C"/>
    <property type="match status" value="1"/>
</dbReference>
<keyword evidence="2" id="KW-0547">Nucleotide-binding</keyword>
<dbReference type="PANTHER" id="PTHR43030">
    <property type="entry name" value="PHOSPHOENOLPYRUVATE SYNTHASE"/>
    <property type="match status" value="1"/>
</dbReference>
<dbReference type="EMBL" id="BARW01025639">
    <property type="protein sequence ID" value="GAJ10791.1"/>
    <property type="molecule type" value="Genomic_DNA"/>
</dbReference>
<dbReference type="InterPro" id="IPR000121">
    <property type="entry name" value="PEP_util_C"/>
</dbReference>
<dbReference type="InterPro" id="IPR006319">
    <property type="entry name" value="PEP_synth"/>
</dbReference>
<reference evidence="5" key="1">
    <citation type="journal article" date="2014" name="Front. Microbiol.">
        <title>High frequency of phylogenetically diverse reductive dehalogenase-homologous genes in deep subseafloor sedimentary metagenomes.</title>
        <authorList>
            <person name="Kawai M."/>
            <person name="Futagami T."/>
            <person name="Toyoda A."/>
            <person name="Takaki Y."/>
            <person name="Nishi S."/>
            <person name="Hori S."/>
            <person name="Arai W."/>
            <person name="Tsubouchi T."/>
            <person name="Morono Y."/>
            <person name="Uchiyama I."/>
            <person name="Ito T."/>
            <person name="Fujiyama A."/>
            <person name="Inagaki F."/>
            <person name="Takami H."/>
        </authorList>
    </citation>
    <scope>NUCLEOTIDE SEQUENCE</scope>
    <source>
        <strain evidence="5">Expedition CK06-06</strain>
    </source>
</reference>
<gene>
    <name evidence="5" type="ORF">S12H4_41978</name>
</gene>
<dbReference type="InterPro" id="IPR015813">
    <property type="entry name" value="Pyrv/PenolPyrv_kinase-like_dom"/>
</dbReference>
<comment type="similarity">
    <text evidence="1">Belongs to the PEP-utilizing enzyme family.</text>
</comment>
<accession>X1VBF6</accession>
<dbReference type="AlphaFoldDB" id="X1VBF6"/>